<dbReference type="Pfam" id="PF16344">
    <property type="entry name" value="FecR_C"/>
    <property type="match status" value="1"/>
</dbReference>
<evidence type="ECO:0000313" key="4">
    <source>
        <dbReference type="EMBL" id="HJF71211.1"/>
    </source>
</evidence>
<dbReference type="PANTHER" id="PTHR30273:SF2">
    <property type="entry name" value="PROTEIN FECR"/>
    <property type="match status" value="1"/>
</dbReference>
<sequence length="393" mass="44761">MEVGDRIDEWVNQCVRGVLSEKDRIELLRWLEAAPEHEKQFREMLRIAMRVSAVGQWSELDDIQQRTWDKITPFIERRRKKLYMWGTRIASVIIVMVGVALIWQNGSDQEIGTMQVSNVLQVESGSPKAILVTSAGEKIALNDDKTYQVADISGVEIIQDSTGSVRFEDRGVATEEEICRYSSIVVPEKGEYQAILSDGTKVWINSDSKLEFPDRFCENIREVKLTGEAYFEVIADTKRPFYVQVGEVKIQVLGTAFNVSAYREDQQVEVALLRGKVGLDLPGNEYVLAPGEIATWNKGDGLATLRKGDVESIVDWKTGRFNFEDMPLDKLTVKLARWYGVQFIFEDETTKEFRFSGAVTKYRTLDYVLGMIVKTTKVAFQEKDGKILVRKIE</sequence>
<dbReference type="PANTHER" id="PTHR30273">
    <property type="entry name" value="PERIPLASMIC SIGNAL SENSOR AND SIGMA FACTOR ACTIVATOR FECR-RELATED"/>
    <property type="match status" value="1"/>
</dbReference>
<keyword evidence="1" id="KW-0812">Transmembrane</keyword>
<dbReference type="Pfam" id="PF04773">
    <property type="entry name" value="FecR"/>
    <property type="match status" value="1"/>
</dbReference>
<organism evidence="4 5">
    <name type="scientific">Butyricimonas virosa</name>
    <dbReference type="NCBI Taxonomy" id="544645"/>
    <lineage>
        <taxon>Bacteria</taxon>
        <taxon>Pseudomonadati</taxon>
        <taxon>Bacteroidota</taxon>
        <taxon>Bacteroidia</taxon>
        <taxon>Bacteroidales</taxon>
        <taxon>Odoribacteraceae</taxon>
        <taxon>Butyricimonas</taxon>
    </lineage>
</organism>
<reference evidence="4" key="2">
    <citation type="submission" date="2021-09" db="EMBL/GenBank/DDBJ databases">
        <authorList>
            <person name="Gilroy R."/>
        </authorList>
    </citation>
    <scope>NUCLEOTIDE SEQUENCE</scope>
    <source>
        <strain evidence="4">6966</strain>
    </source>
</reference>
<evidence type="ECO:0000256" key="1">
    <source>
        <dbReference type="SAM" id="Phobius"/>
    </source>
</evidence>
<evidence type="ECO:0000259" key="2">
    <source>
        <dbReference type="Pfam" id="PF04773"/>
    </source>
</evidence>
<accession>A0A921KYY2</accession>
<keyword evidence="1" id="KW-0472">Membrane</keyword>
<evidence type="ECO:0000313" key="5">
    <source>
        <dbReference type="Proteomes" id="UP000742098"/>
    </source>
</evidence>
<dbReference type="InterPro" id="IPR032508">
    <property type="entry name" value="FecR_C"/>
</dbReference>
<dbReference type="Proteomes" id="UP000742098">
    <property type="component" value="Unassembled WGS sequence"/>
</dbReference>
<comment type="caution">
    <text evidence="4">The sequence shown here is derived from an EMBL/GenBank/DDBJ whole genome shotgun (WGS) entry which is preliminary data.</text>
</comment>
<feature type="transmembrane region" description="Helical" evidence="1">
    <location>
        <begin position="82"/>
        <end position="103"/>
    </location>
</feature>
<evidence type="ECO:0000259" key="3">
    <source>
        <dbReference type="Pfam" id="PF16344"/>
    </source>
</evidence>
<dbReference type="AlphaFoldDB" id="A0A921KYY2"/>
<dbReference type="InterPro" id="IPR012373">
    <property type="entry name" value="Ferrdict_sens_TM"/>
</dbReference>
<dbReference type="GO" id="GO:0016989">
    <property type="term" value="F:sigma factor antagonist activity"/>
    <property type="evidence" value="ECO:0007669"/>
    <property type="project" value="TreeGrafter"/>
</dbReference>
<proteinExistence type="predicted"/>
<protein>
    <submittedName>
        <fullName evidence="4">FecR domain-containing protein</fullName>
    </submittedName>
</protein>
<keyword evidence="1" id="KW-1133">Transmembrane helix</keyword>
<name>A0A921KYY2_9BACT</name>
<reference evidence="4" key="1">
    <citation type="journal article" date="2021" name="PeerJ">
        <title>Extensive microbial diversity within the chicken gut microbiome revealed by metagenomics and culture.</title>
        <authorList>
            <person name="Gilroy R."/>
            <person name="Ravi A."/>
            <person name="Getino M."/>
            <person name="Pursley I."/>
            <person name="Horton D.L."/>
            <person name="Alikhan N.F."/>
            <person name="Baker D."/>
            <person name="Gharbi K."/>
            <person name="Hall N."/>
            <person name="Watson M."/>
            <person name="Adriaenssens E.M."/>
            <person name="Foster-Nyarko E."/>
            <person name="Jarju S."/>
            <person name="Secka A."/>
            <person name="Antonio M."/>
            <person name="Oren A."/>
            <person name="Chaudhuri R.R."/>
            <person name="La Ragione R."/>
            <person name="Hildebrand F."/>
            <person name="Pallen M.J."/>
        </authorList>
    </citation>
    <scope>NUCLEOTIDE SEQUENCE</scope>
    <source>
        <strain evidence="4">6966</strain>
    </source>
</reference>
<dbReference type="Gene3D" id="3.55.50.30">
    <property type="match status" value="1"/>
</dbReference>
<feature type="domain" description="FecR protein" evidence="2">
    <location>
        <begin position="184"/>
        <end position="277"/>
    </location>
</feature>
<dbReference type="Gene3D" id="2.60.120.1440">
    <property type="match status" value="1"/>
</dbReference>
<dbReference type="EMBL" id="DYVS01000188">
    <property type="protein sequence ID" value="HJF71211.1"/>
    <property type="molecule type" value="Genomic_DNA"/>
</dbReference>
<dbReference type="InterPro" id="IPR006860">
    <property type="entry name" value="FecR"/>
</dbReference>
<gene>
    <name evidence="4" type="ORF">K8V05_10695</name>
</gene>
<feature type="domain" description="Protein FecR C-terminal" evidence="3">
    <location>
        <begin position="320"/>
        <end position="389"/>
    </location>
</feature>
<dbReference type="RefSeq" id="WP_270581908.1">
    <property type="nucleotide sequence ID" value="NZ_CAMFYF010000006.1"/>
</dbReference>